<evidence type="ECO:0000256" key="1">
    <source>
        <dbReference type="ARBA" id="ARBA00002844"/>
    </source>
</evidence>
<dbReference type="InterPro" id="IPR004171">
    <property type="entry name" value="cAMP_dep_PKI"/>
</dbReference>
<keyword evidence="3" id="KW-0649">Protein kinase inhibitor</keyword>
<protein>
    <submittedName>
        <fullName evidence="5">Uncharacterized protein</fullName>
    </submittedName>
</protein>
<comment type="similarity">
    <text evidence="2">Belongs to the PKI family.</text>
</comment>
<keyword evidence="6" id="KW-1185">Reference proteome</keyword>
<proteinExistence type="inferred from homology"/>
<dbReference type="Pfam" id="PF02827">
    <property type="entry name" value="PKI"/>
    <property type="match status" value="1"/>
</dbReference>
<dbReference type="Proteomes" id="UP000694428">
    <property type="component" value="Unplaced"/>
</dbReference>
<organism evidence="5 6">
    <name type="scientific">Pavo cristatus</name>
    <name type="common">Indian peafowl</name>
    <name type="synonym">Blue peafowl</name>
    <dbReference type="NCBI Taxonomy" id="9049"/>
    <lineage>
        <taxon>Eukaryota</taxon>
        <taxon>Metazoa</taxon>
        <taxon>Chordata</taxon>
        <taxon>Craniata</taxon>
        <taxon>Vertebrata</taxon>
        <taxon>Euteleostomi</taxon>
        <taxon>Archelosauria</taxon>
        <taxon>Archosauria</taxon>
        <taxon>Dinosauria</taxon>
        <taxon>Saurischia</taxon>
        <taxon>Theropoda</taxon>
        <taxon>Coelurosauria</taxon>
        <taxon>Aves</taxon>
        <taxon>Neognathae</taxon>
        <taxon>Galloanserae</taxon>
        <taxon>Galliformes</taxon>
        <taxon>Phasianidae</taxon>
        <taxon>Phasianinae</taxon>
        <taxon>Pavo</taxon>
    </lineage>
</organism>
<dbReference type="AlphaFoldDB" id="A0A8C9LEN0"/>
<dbReference type="Ensembl" id="ENSPSTT00000024016.1">
    <property type="protein sequence ID" value="ENSPSTP00000022846.1"/>
    <property type="gene ID" value="ENSPSTG00000016779.1"/>
</dbReference>
<evidence type="ECO:0000313" key="5">
    <source>
        <dbReference type="Ensembl" id="ENSPSTP00000022846.1"/>
    </source>
</evidence>
<feature type="region of interest" description="Disordered" evidence="4">
    <location>
        <begin position="193"/>
        <end position="256"/>
    </location>
</feature>
<evidence type="ECO:0000256" key="2">
    <source>
        <dbReference type="ARBA" id="ARBA00006393"/>
    </source>
</evidence>
<evidence type="ECO:0000256" key="4">
    <source>
        <dbReference type="SAM" id="MobiDB-lite"/>
    </source>
</evidence>
<reference evidence="5" key="1">
    <citation type="submission" date="2025-08" db="UniProtKB">
        <authorList>
            <consortium name="Ensembl"/>
        </authorList>
    </citation>
    <scope>IDENTIFICATION</scope>
</reference>
<evidence type="ECO:0000256" key="3">
    <source>
        <dbReference type="ARBA" id="ARBA00023013"/>
    </source>
</evidence>
<sequence length="256" mass="26837">HQHGHRHRVGHRHRYLDQQWHRPSVLGSAAASRIGINGGIGTRVSSAIGTTIATGTTIPIPIHTDVGTTAGPRAAQAGAGGLPAHSPREQHPGQWGDAARPGWRAPGKDAGGLGGVRGFQSIPFSHDTANEGRVSYAELCAGDGGAAWGRLNPRARFALWLGLHHSMGTLMGRRPYLIRVSMTEVEPVLDFASSGRTGRRNALPDILGSPAGVSPSDLPLKLAEMSLSAGSSQEMQSPSAEVPPPQPQSPELKDTS</sequence>
<evidence type="ECO:0000313" key="6">
    <source>
        <dbReference type="Proteomes" id="UP000694428"/>
    </source>
</evidence>
<accession>A0A8C9LEN0</accession>
<dbReference type="PANTHER" id="PTHR15416">
    <property type="entry name" value="CAMP-DEPENDENT PROTEIN KINASE INHIBITOR/PKI"/>
    <property type="match status" value="1"/>
</dbReference>
<feature type="compositionally biased region" description="Polar residues" evidence="4">
    <location>
        <begin position="228"/>
        <end position="239"/>
    </location>
</feature>
<name>A0A8C9LEN0_PAVCR</name>
<feature type="region of interest" description="Disordered" evidence="4">
    <location>
        <begin position="70"/>
        <end position="96"/>
    </location>
</feature>
<dbReference type="GO" id="GO:0004862">
    <property type="term" value="F:cAMP-dependent protein kinase inhibitor activity"/>
    <property type="evidence" value="ECO:0007669"/>
    <property type="project" value="InterPro"/>
</dbReference>
<comment type="function">
    <text evidence="1">Extremely potent competitive inhibitor of cAMP-dependent protein kinase activity, this protein interacts with the catalytic subunit of the enzyme after the cAMP-induced dissociation of its regulatory chains.</text>
</comment>
<reference evidence="5" key="2">
    <citation type="submission" date="2025-09" db="UniProtKB">
        <authorList>
            <consortium name="Ensembl"/>
        </authorList>
    </citation>
    <scope>IDENTIFICATION</scope>
</reference>